<keyword evidence="3" id="KW-1185">Reference proteome</keyword>
<protein>
    <submittedName>
        <fullName evidence="2">Uncharacterized protein</fullName>
    </submittedName>
</protein>
<feature type="compositionally biased region" description="Basic and acidic residues" evidence="1">
    <location>
        <begin position="61"/>
        <end position="87"/>
    </location>
</feature>
<evidence type="ECO:0000313" key="2">
    <source>
        <dbReference type="EMBL" id="KAJ8457994.1"/>
    </source>
</evidence>
<feature type="compositionally biased region" description="Basic residues" evidence="1">
    <location>
        <begin position="273"/>
        <end position="283"/>
    </location>
</feature>
<feature type="compositionally biased region" description="Basic and acidic residues" evidence="1">
    <location>
        <begin position="1"/>
        <end position="23"/>
    </location>
</feature>
<dbReference type="PANTHER" id="PTHR35686">
    <property type="entry name" value="KINETOCHORE PROTEIN"/>
    <property type="match status" value="1"/>
</dbReference>
<proteinExistence type="predicted"/>
<feature type="region of interest" description="Disordered" evidence="1">
    <location>
        <begin position="1"/>
        <end position="33"/>
    </location>
</feature>
<organism evidence="2 3">
    <name type="scientific">Ensete ventricosum</name>
    <name type="common">Abyssinian banana</name>
    <name type="synonym">Musa ensete</name>
    <dbReference type="NCBI Taxonomy" id="4639"/>
    <lineage>
        <taxon>Eukaryota</taxon>
        <taxon>Viridiplantae</taxon>
        <taxon>Streptophyta</taxon>
        <taxon>Embryophyta</taxon>
        <taxon>Tracheophyta</taxon>
        <taxon>Spermatophyta</taxon>
        <taxon>Magnoliopsida</taxon>
        <taxon>Liliopsida</taxon>
        <taxon>Zingiberales</taxon>
        <taxon>Musaceae</taxon>
        <taxon>Ensete</taxon>
    </lineage>
</organism>
<feature type="region of interest" description="Disordered" evidence="1">
    <location>
        <begin position="263"/>
        <end position="292"/>
    </location>
</feature>
<dbReference type="Proteomes" id="UP001222027">
    <property type="component" value="Unassembled WGS sequence"/>
</dbReference>
<feature type="region of interest" description="Disordered" evidence="1">
    <location>
        <begin position="61"/>
        <end position="98"/>
    </location>
</feature>
<comment type="caution">
    <text evidence="2">The sequence shown here is derived from an EMBL/GenBank/DDBJ whole genome shotgun (WGS) entry which is preliminary data.</text>
</comment>
<dbReference type="EMBL" id="JAQQAF010000009">
    <property type="protein sequence ID" value="KAJ8457994.1"/>
    <property type="molecule type" value="Genomic_DNA"/>
</dbReference>
<gene>
    <name evidence="2" type="ORF">OPV22_030920</name>
</gene>
<evidence type="ECO:0000256" key="1">
    <source>
        <dbReference type="SAM" id="MobiDB-lite"/>
    </source>
</evidence>
<accession>A0AAV8PV10</accession>
<reference evidence="2 3" key="1">
    <citation type="submission" date="2022-12" db="EMBL/GenBank/DDBJ databases">
        <title>Chromosome-scale assembly of the Ensete ventricosum genome.</title>
        <authorList>
            <person name="Dussert Y."/>
            <person name="Stocks J."/>
            <person name="Wendawek A."/>
            <person name="Woldeyes F."/>
            <person name="Nichols R.A."/>
            <person name="Borrell J.S."/>
        </authorList>
    </citation>
    <scope>NUCLEOTIDE SEQUENCE [LARGE SCALE GENOMIC DNA]</scope>
    <source>
        <strain evidence="3">cv. Maze</strain>
        <tissue evidence="2">Seeds</tissue>
    </source>
</reference>
<sequence>MWRQYTSEKRKKEGDKVSDRSLSDEDESNKVTYDLDCSTSRQSLFHSHRVKKLELCSSKFEKESHGADHDDHESLESHPREQHHTDSSSESISDEDDMAPTNLSVASAAYKFQRGPFHSANNNHKGECTWSAINEETNELNCLCKKACSSSFTGHFSEAKKSHKSGRSRDKPKFSIRAQLHSAELPSFCLMDINEESSQEGFESFKGHNDHDSRILEDSKAELLSYIKEDNQDLPAKSVTHELACALPLMAELLEDLEEKNGLTAGAPDLNSRSKKRKKHYSGRKQAAQLGSRILDNEDSLEFMGAETSREDEDHNQNHLTPAIEDIKQQTMGDLFQETFNISVGSPSSSNNRNAVSGYYGRLQQVMQIERDRHFEFLKQSQTGGKSPLNDLRCITVQILSRILEAKLTVCHCLLAESTKALALDNHTVPSWCLYSYTPTVERGPNCQTREDLIVQLFLNMIANYRNEVGQDAAGETNRKSQSAVKPFIHRVMHSISEKKKGKKIVESIVSNIWYSQSSKKNEEAWLRLHGGTKCTKQGM</sequence>
<dbReference type="PANTHER" id="PTHR35686:SF1">
    <property type="entry name" value="KINETOCHORE PROTEIN"/>
    <property type="match status" value="1"/>
</dbReference>
<name>A0AAV8PV10_ENSVE</name>
<dbReference type="AlphaFoldDB" id="A0AAV8PV10"/>
<evidence type="ECO:0000313" key="3">
    <source>
        <dbReference type="Proteomes" id="UP001222027"/>
    </source>
</evidence>